<dbReference type="GO" id="GO:0033290">
    <property type="term" value="C:eukaryotic 48S preinitiation complex"/>
    <property type="evidence" value="ECO:0007669"/>
    <property type="project" value="TreeGrafter"/>
</dbReference>
<keyword evidence="3" id="KW-1185">Reference proteome</keyword>
<dbReference type="Proteomes" id="UP001374535">
    <property type="component" value="Chromosome 11"/>
</dbReference>
<dbReference type="PANTHER" id="PTHR10602:SF0">
    <property type="entry name" value="EUKARYOTIC TRANSLATION INITIATION FACTOR 2 SUBUNIT 1"/>
    <property type="match status" value="1"/>
</dbReference>
<dbReference type="GO" id="GO:0005850">
    <property type="term" value="C:eukaryotic translation initiation factor 2 complex"/>
    <property type="evidence" value="ECO:0007669"/>
    <property type="project" value="TreeGrafter"/>
</dbReference>
<proteinExistence type="predicted"/>
<dbReference type="InterPro" id="IPR011488">
    <property type="entry name" value="TIF_2_asu"/>
</dbReference>
<reference evidence="2 3" key="1">
    <citation type="journal article" date="2023" name="Life. Sci Alliance">
        <title>Evolutionary insights into 3D genome organization and epigenetic landscape of Vigna mungo.</title>
        <authorList>
            <person name="Junaid A."/>
            <person name="Singh B."/>
            <person name="Bhatia S."/>
        </authorList>
    </citation>
    <scope>NUCLEOTIDE SEQUENCE [LARGE SCALE GENOMIC DNA]</scope>
    <source>
        <strain evidence="2">Urdbean</strain>
    </source>
</reference>
<dbReference type="GO" id="GO:0043022">
    <property type="term" value="F:ribosome binding"/>
    <property type="evidence" value="ECO:0007669"/>
    <property type="project" value="TreeGrafter"/>
</dbReference>
<accession>A0AAQ3MJ74</accession>
<organism evidence="2 3">
    <name type="scientific">Vigna mungo</name>
    <name type="common">Black gram</name>
    <name type="synonym">Phaseolus mungo</name>
    <dbReference type="NCBI Taxonomy" id="3915"/>
    <lineage>
        <taxon>Eukaryota</taxon>
        <taxon>Viridiplantae</taxon>
        <taxon>Streptophyta</taxon>
        <taxon>Embryophyta</taxon>
        <taxon>Tracheophyta</taxon>
        <taxon>Spermatophyta</taxon>
        <taxon>Magnoliopsida</taxon>
        <taxon>eudicotyledons</taxon>
        <taxon>Gunneridae</taxon>
        <taxon>Pentapetalae</taxon>
        <taxon>rosids</taxon>
        <taxon>fabids</taxon>
        <taxon>Fabales</taxon>
        <taxon>Fabaceae</taxon>
        <taxon>Papilionoideae</taxon>
        <taxon>50 kb inversion clade</taxon>
        <taxon>NPAAA clade</taxon>
        <taxon>indigoferoid/millettioid clade</taxon>
        <taxon>Phaseoleae</taxon>
        <taxon>Vigna</taxon>
    </lineage>
</organism>
<dbReference type="GO" id="GO:0003743">
    <property type="term" value="F:translation initiation factor activity"/>
    <property type="evidence" value="ECO:0007669"/>
    <property type="project" value="InterPro"/>
</dbReference>
<dbReference type="InterPro" id="IPR024054">
    <property type="entry name" value="TIF2_asu_middle_sf"/>
</dbReference>
<protein>
    <submittedName>
        <fullName evidence="2">Uncharacterized protein</fullName>
    </submittedName>
</protein>
<dbReference type="EMBL" id="CP144690">
    <property type="protein sequence ID" value="WVY91956.1"/>
    <property type="molecule type" value="Genomic_DNA"/>
</dbReference>
<evidence type="ECO:0000256" key="1">
    <source>
        <dbReference type="ARBA" id="ARBA00022917"/>
    </source>
</evidence>
<gene>
    <name evidence="2" type="ORF">V8G54_037470</name>
</gene>
<keyword evidence="1" id="KW-0648">Protein biosynthesis</keyword>
<evidence type="ECO:0000313" key="2">
    <source>
        <dbReference type="EMBL" id="WVY91956.1"/>
    </source>
</evidence>
<dbReference type="PANTHER" id="PTHR10602">
    <property type="entry name" value="EUKARYOTIC TRANSLATION INITIATION FACTOR 2 SUBUNIT 1"/>
    <property type="match status" value="1"/>
</dbReference>
<name>A0AAQ3MJ74_VIGMU</name>
<evidence type="ECO:0000313" key="3">
    <source>
        <dbReference type="Proteomes" id="UP001374535"/>
    </source>
</evidence>
<dbReference type="SUPFAM" id="SSF116742">
    <property type="entry name" value="eIF2alpha middle domain-like"/>
    <property type="match status" value="1"/>
</dbReference>
<dbReference type="GO" id="GO:0003723">
    <property type="term" value="F:RNA binding"/>
    <property type="evidence" value="ECO:0007669"/>
    <property type="project" value="InterPro"/>
</dbReference>
<sequence length="217" mass="24755">NRLPLSNSLLNLGLRLWWRSAGLLQFDDTSLVVRTLTECCHRGGGYWGLACRGRCREVVLVWRLGLELGCECCCRRCQGKEGGRGFCEGQGSGEERFSKVMIQVGCIEPVMVLCVDKEKGYIDIRERRVYEEDIQACEERYNRSKLVHSIMRQIVEILNIDLEELYVHIGGHAFENPTCYSWNLLLELAFHTHTSGDYDQLGDDLTGHYLSYNVVAA</sequence>
<dbReference type="AlphaFoldDB" id="A0AAQ3MJ74"/>
<feature type="non-terminal residue" evidence="2">
    <location>
        <position position="1"/>
    </location>
</feature>
<dbReference type="Gene3D" id="1.10.150.190">
    <property type="entry name" value="Translation initiation factor 2, subunit 1, domain 2"/>
    <property type="match status" value="1"/>
</dbReference>